<evidence type="ECO:0000313" key="1">
    <source>
        <dbReference type="EMBL" id="MPM50806.1"/>
    </source>
</evidence>
<protein>
    <submittedName>
        <fullName evidence="1">Uncharacterized protein</fullName>
    </submittedName>
</protein>
<name>A0A645ACX0_9ZZZZ</name>
<dbReference type="AlphaFoldDB" id="A0A645ACX0"/>
<reference evidence="1" key="1">
    <citation type="submission" date="2019-08" db="EMBL/GenBank/DDBJ databases">
        <authorList>
            <person name="Kucharzyk K."/>
            <person name="Murdoch R.W."/>
            <person name="Higgins S."/>
            <person name="Loffler F."/>
        </authorList>
    </citation>
    <scope>NUCLEOTIDE SEQUENCE</scope>
</reference>
<comment type="caution">
    <text evidence="1">The sequence shown here is derived from an EMBL/GenBank/DDBJ whole genome shotgun (WGS) entry which is preliminary data.</text>
</comment>
<organism evidence="1">
    <name type="scientific">bioreactor metagenome</name>
    <dbReference type="NCBI Taxonomy" id="1076179"/>
    <lineage>
        <taxon>unclassified sequences</taxon>
        <taxon>metagenomes</taxon>
        <taxon>ecological metagenomes</taxon>
    </lineage>
</organism>
<sequence>MNYKTEYKELLNVIIEDLKVCINYTPNRENDLLCFMEQYLKAEADKRPGLLKEIQKCIEGKKYKNPFQAYYHYSEKEIEKLSNFLNDYIKNMHSEKEKNMVLSNVIVNINEMHDRSYGQLIDGWRSERLIDFLVLVAKEFSFPFAFKTIQEQKRW</sequence>
<gene>
    <name evidence="1" type="ORF">SDC9_97549</name>
</gene>
<dbReference type="EMBL" id="VSSQ01013135">
    <property type="protein sequence ID" value="MPM50806.1"/>
    <property type="molecule type" value="Genomic_DNA"/>
</dbReference>
<accession>A0A645ACX0</accession>
<proteinExistence type="predicted"/>